<evidence type="ECO:0000256" key="1">
    <source>
        <dbReference type="SAM" id="MobiDB-lite"/>
    </source>
</evidence>
<name>A0ABQ8K147_9APHY</name>
<proteinExistence type="predicted"/>
<dbReference type="Proteomes" id="UP000814176">
    <property type="component" value="Unassembled WGS sequence"/>
</dbReference>
<organism evidence="2 3">
    <name type="scientific">Rhodofomes roseus</name>
    <dbReference type="NCBI Taxonomy" id="34475"/>
    <lineage>
        <taxon>Eukaryota</taxon>
        <taxon>Fungi</taxon>
        <taxon>Dikarya</taxon>
        <taxon>Basidiomycota</taxon>
        <taxon>Agaricomycotina</taxon>
        <taxon>Agaricomycetes</taxon>
        <taxon>Polyporales</taxon>
        <taxon>Rhodofomes</taxon>
    </lineage>
</organism>
<accession>A0ABQ8K147</accession>
<gene>
    <name evidence="2" type="ORF">C8Q71DRAFT_363608</name>
</gene>
<evidence type="ECO:0000313" key="3">
    <source>
        <dbReference type="Proteomes" id="UP000814176"/>
    </source>
</evidence>
<keyword evidence="3" id="KW-1185">Reference proteome</keyword>
<dbReference type="GeneID" id="71998825"/>
<protein>
    <submittedName>
        <fullName evidence="2">Uncharacterized protein</fullName>
    </submittedName>
</protein>
<dbReference type="EMBL" id="JADCUA010000031">
    <property type="protein sequence ID" value="KAH9830419.1"/>
    <property type="molecule type" value="Genomic_DNA"/>
</dbReference>
<feature type="region of interest" description="Disordered" evidence="1">
    <location>
        <begin position="1"/>
        <end position="26"/>
    </location>
</feature>
<dbReference type="RefSeq" id="XP_047773723.1">
    <property type="nucleotide sequence ID" value="XM_047918093.1"/>
</dbReference>
<evidence type="ECO:0000313" key="2">
    <source>
        <dbReference type="EMBL" id="KAH9830419.1"/>
    </source>
</evidence>
<comment type="caution">
    <text evidence="2">The sequence shown here is derived from an EMBL/GenBank/DDBJ whole genome shotgun (WGS) entry which is preliminary data.</text>
</comment>
<feature type="compositionally biased region" description="Basic and acidic residues" evidence="1">
    <location>
        <begin position="1"/>
        <end position="14"/>
    </location>
</feature>
<reference evidence="2 3" key="1">
    <citation type="journal article" date="2021" name="Environ. Microbiol.">
        <title>Gene family expansions and transcriptome signatures uncover fungal adaptations to wood decay.</title>
        <authorList>
            <person name="Hage H."/>
            <person name="Miyauchi S."/>
            <person name="Viragh M."/>
            <person name="Drula E."/>
            <person name="Min B."/>
            <person name="Chaduli D."/>
            <person name="Navarro D."/>
            <person name="Favel A."/>
            <person name="Norest M."/>
            <person name="Lesage-Meessen L."/>
            <person name="Balint B."/>
            <person name="Merenyi Z."/>
            <person name="de Eugenio L."/>
            <person name="Morin E."/>
            <person name="Martinez A.T."/>
            <person name="Baldrian P."/>
            <person name="Stursova M."/>
            <person name="Martinez M.J."/>
            <person name="Novotny C."/>
            <person name="Magnuson J.K."/>
            <person name="Spatafora J.W."/>
            <person name="Maurice S."/>
            <person name="Pangilinan J."/>
            <person name="Andreopoulos W."/>
            <person name="LaButti K."/>
            <person name="Hundley H."/>
            <person name="Na H."/>
            <person name="Kuo A."/>
            <person name="Barry K."/>
            <person name="Lipzen A."/>
            <person name="Henrissat B."/>
            <person name="Riley R."/>
            <person name="Ahrendt S."/>
            <person name="Nagy L.G."/>
            <person name="Grigoriev I.V."/>
            <person name="Martin F."/>
            <person name="Rosso M.N."/>
        </authorList>
    </citation>
    <scope>NUCLEOTIDE SEQUENCE [LARGE SCALE GENOMIC DNA]</scope>
    <source>
        <strain evidence="2 3">CIRM-BRFM 1785</strain>
    </source>
</reference>
<sequence>MERPDRTRGRDQDSGPRAAKGSVRCAQAQHKPLRRYLSGRIWRLVMHARRTARRWTTPAHCRDDSASDLTHRPLHCPFAVSSPPIHFQARISDSSLPIRPARRRHDQRGIHIPVQSIQPGNLGPSHRPWPSVSLRPARTSTFASRIRPLGSHRTISVSGPLALRGQPGSGARARVKKPQLSGASLDLRCSNGADRWSGLGGCCSGGRSMAIRFWTPGCCTRISREARSSLTKDPRQDLRPCASTLFAAVGLYDAICFTSGRCRSTCSASARYDVRLISPIASRWYKLADEAAWYVRP</sequence>